<dbReference type="KEGG" id="pxi:J5O05_17640"/>
<feature type="domain" description="Tail specific protease" evidence="2">
    <location>
        <begin position="208"/>
        <end position="430"/>
    </location>
</feature>
<evidence type="ECO:0000256" key="1">
    <source>
        <dbReference type="SAM" id="SignalP"/>
    </source>
</evidence>
<dbReference type="Gene3D" id="3.90.226.10">
    <property type="entry name" value="2-enoyl-CoA Hydratase, Chain A, domain 1"/>
    <property type="match status" value="1"/>
</dbReference>
<dbReference type="InterPro" id="IPR005151">
    <property type="entry name" value="Tail-specific_protease"/>
</dbReference>
<reference evidence="3" key="1">
    <citation type="submission" date="2021-03" db="EMBL/GenBank/DDBJ databases">
        <title>Complete Genome of Pseudoalteromonas xiamenensis STKMTI.2, a new potential marine bacterium producing anti-Vibrio compounds.</title>
        <authorList>
            <person name="Handayani D.P."/>
            <person name="Isnansetyo A."/>
            <person name="Istiqomah I."/>
            <person name="Jumina J."/>
        </authorList>
    </citation>
    <scope>NUCLEOTIDE SEQUENCE</scope>
    <source>
        <strain evidence="3">STKMTI.2</strain>
        <plasmid evidence="3">unnamed4</plasmid>
    </source>
</reference>
<protein>
    <submittedName>
        <fullName evidence="3">S41 family peptidase</fullName>
    </submittedName>
</protein>
<keyword evidence="1" id="KW-0732">Signal</keyword>
<evidence type="ECO:0000313" key="4">
    <source>
        <dbReference type="Proteomes" id="UP000664904"/>
    </source>
</evidence>
<keyword evidence="4" id="KW-1185">Reference proteome</keyword>
<name>A0A975DKP3_9GAMM</name>
<dbReference type="InterPro" id="IPR029045">
    <property type="entry name" value="ClpP/crotonase-like_dom_sf"/>
</dbReference>
<accession>A0A975DKP3</accession>
<dbReference type="SUPFAM" id="SSF52096">
    <property type="entry name" value="ClpP/crotonase"/>
    <property type="match status" value="1"/>
</dbReference>
<dbReference type="SMART" id="SM00245">
    <property type="entry name" value="TSPc"/>
    <property type="match status" value="1"/>
</dbReference>
<evidence type="ECO:0000313" key="3">
    <source>
        <dbReference type="EMBL" id="QTH72982.1"/>
    </source>
</evidence>
<keyword evidence="3" id="KW-0614">Plasmid</keyword>
<feature type="signal peptide" evidence="1">
    <location>
        <begin position="1"/>
        <end position="23"/>
    </location>
</feature>
<dbReference type="Gene3D" id="3.30.750.44">
    <property type="match status" value="1"/>
</dbReference>
<dbReference type="PANTHER" id="PTHR11261:SF3">
    <property type="entry name" value="RETINOL-BINDING PROTEIN 3"/>
    <property type="match status" value="1"/>
</dbReference>
<dbReference type="Proteomes" id="UP000664904">
    <property type="component" value="Plasmid unnamed4"/>
</dbReference>
<proteinExistence type="predicted"/>
<gene>
    <name evidence="3" type="ORF">J5O05_17640</name>
</gene>
<sequence length="449" mass="49424">MKLKKAKTMILAMFVVNSFSIYAAQTPSMQQGVWQTKGYGYLFDFSGSDVTIYETTSLSCIKSGLTAGQLNTAGTWTFPVTIPGFINANMYAVPGDAPNSLVLHRSDTSTYMQANKISSLPSQCTKSMSSAPTVVSRVFVANFNEQYAYAKEKVAFLPKHTRVDSMTPHELFVHLTQLVKPLKDPHIALVAPSVEGYYFGNDLLASDSENVDIASIRTTLSNIYGKDIKLHSRLQEKIVFAKLTANQSYLAIRSFTGFAREDSWNTEELLLRNTLDEVFREIGTSSHLVLDIRNNEGGSDNLALLMASYFTDKPYLAYNKQAVSVEKEIYGWTQPSKVRVEPNPSFAFRGQLSVLVNRATVSAGETFVMALLGRSPAITIFGQATAGHFSDMLPRTLPNGWLFALPNERYTDENSASYAISGIQPNIIINNTDSNDALLSAATTNADKP</sequence>
<organism evidence="3 4">
    <name type="scientific">Pseudoalteromonas xiamenensis</name>
    <dbReference type="NCBI Taxonomy" id="882626"/>
    <lineage>
        <taxon>Bacteria</taxon>
        <taxon>Pseudomonadati</taxon>
        <taxon>Pseudomonadota</taxon>
        <taxon>Gammaproteobacteria</taxon>
        <taxon>Alteromonadales</taxon>
        <taxon>Pseudoalteromonadaceae</taxon>
        <taxon>Pseudoalteromonas</taxon>
    </lineage>
</organism>
<feature type="chain" id="PRO_5037078695" evidence="1">
    <location>
        <begin position="24"/>
        <end position="449"/>
    </location>
</feature>
<evidence type="ECO:0000259" key="2">
    <source>
        <dbReference type="SMART" id="SM00245"/>
    </source>
</evidence>
<geneLocation type="plasmid" evidence="3 4">
    <name>unnamed4</name>
</geneLocation>
<dbReference type="EMBL" id="CP072134">
    <property type="protein sequence ID" value="QTH72982.1"/>
    <property type="molecule type" value="Genomic_DNA"/>
</dbReference>
<dbReference type="RefSeq" id="WP_208844601.1">
    <property type="nucleotide sequence ID" value="NZ_CP072134.1"/>
</dbReference>
<dbReference type="Pfam" id="PF03572">
    <property type="entry name" value="Peptidase_S41"/>
    <property type="match status" value="1"/>
</dbReference>
<dbReference type="AlphaFoldDB" id="A0A975DKP3"/>
<dbReference type="CDD" id="cd07563">
    <property type="entry name" value="Peptidase_S41_IRBP"/>
    <property type="match status" value="1"/>
</dbReference>
<dbReference type="GO" id="GO:0006508">
    <property type="term" value="P:proteolysis"/>
    <property type="evidence" value="ECO:0007669"/>
    <property type="project" value="InterPro"/>
</dbReference>
<dbReference type="GO" id="GO:0008236">
    <property type="term" value="F:serine-type peptidase activity"/>
    <property type="evidence" value="ECO:0007669"/>
    <property type="project" value="InterPro"/>
</dbReference>
<dbReference type="PANTHER" id="PTHR11261">
    <property type="entry name" value="INTERPHOTORECEPTOR RETINOID-BINDING PROTEIN"/>
    <property type="match status" value="1"/>
</dbReference>